<gene>
    <name evidence="4" type="ORF">MANT1106_LOCUS16847</name>
</gene>
<evidence type="ECO:0000256" key="3">
    <source>
        <dbReference type="SAM" id="Phobius"/>
    </source>
</evidence>
<dbReference type="SUPFAM" id="SSF52075">
    <property type="entry name" value="Outer arm dynein light chain 1"/>
    <property type="match status" value="1"/>
</dbReference>
<sequence length="861" mass="96968">MIKSGNWAWARIQHQFLPRSGWHSLRCLHRLVYVWLLPIALMLFYVGVAAIYGHANSSFLPRYRKLREALYARRSECGFHTFDRTFPRQYLYFSIFCYAISLLLLTILVKAVALKKWWIRRPTFQAVEAMEAMRFLEMSSWFGLGGASMKRSLSVAPDGIARTADARVIHLMLCWCSWKDIGERIASCFDVLAKYCLPTHQFHRSASLAVGRERGGRSSNAVHAQPAVISMVSKHSGEAGDNLPDRRGVSRSAGEEAHTTSAGDDQDGDGQYGERKCVSLHVYYSRIRERIEPHISKVLKAWVYLMEMIIVYSRGQEHRYRRLGQNLAVAARIVAQYGRLESFQAYTDDPETLKLALGYSSVLLVDIAFAGLLCIRHERGFSSQAIPIEKFVMRMTHRVKMGSWSKVSNVFTDLDIIPVLCYLPSIFGIFYALLPAFMLQTEDTVDGSHMPIASKFIVNRESQYFGFLGVVQIFATAMHDIPRAWMGSFVHDNIMNNLHNIANMGTVDASFPPPLKMLISPDHGMNSYEAQFNDQVSSLSDQSLNTDTAHDIVTVHAESPSLSASSYIAHCMSKLTTENIWKRHVNFFIFVGLLVLMVSVLVVVCVTLDVFKDIFIMVTVLQVTVFLPNFIRSICYIMIGLLQFFHILKVVGAQKHSSACKGEMWDYCYIPQHDFRSAPYCGCAYVSPNPPVKALRARLYDTRKSNSTLMEEIVSSVLQFYADATTLDLGGMNILNFPNEIQHMKQLGFLVLEDNKLASIPAWIHSLDLEFLKIGGNNITFLPYELLTMTVKRLELQGNPLCHPTDGWLTNNATSDMQAFVHNLGGCYCGWQTGYNTQSSILNTSNCFTANATCSSSSSGV</sequence>
<feature type="transmembrane region" description="Helical" evidence="3">
    <location>
        <begin position="90"/>
        <end position="113"/>
    </location>
</feature>
<accession>A0A7S0XFQ1</accession>
<keyword evidence="3" id="KW-1133">Transmembrane helix</keyword>
<keyword evidence="3" id="KW-0472">Membrane</keyword>
<feature type="region of interest" description="Disordered" evidence="2">
    <location>
        <begin position="235"/>
        <end position="272"/>
    </location>
</feature>
<evidence type="ECO:0000313" key="4">
    <source>
        <dbReference type="EMBL" id="CAD8715576.1"/>
    </source>
</evidence>
<dbReference type="EMBL" id="HBFC01028138">
    <property type="protein sequence ID" value="CAD8715576.1"/>
    <property type="molecule type" value="Transcribed_RNA"/>
</dbReference>
<feature type="compositionally biased region" description="Basic and acidic residues" evidence="2">
    <location>
        <begin position="235"/>
        <end position="258"/>
    </location>
</feature>
<dbReference type="Gene3D" id="3.80.10.10">
    <property type="entry name" value="Ribonuclease Inhibitor"/>
    <property type="match status" value="1"/>
</dbReference>
<evidence type="ECO:0000256" key="1">
    <source>
        <dbReference type="ARBA" id="ARBA00004430"/>
    </source>
</evidence>
<dbReference type="GO" id="GO:0005930">
    <property type="term" value="C:axoneme"/>
    <property type="evidence" value="ECO:0007669"/>
    <property type="project" value="UniProtKB-SubCell"/>
</dbReference>
<protein>
    <submittedName>
        <fullName evidence="4">Uncharacterized protein</fullName>
    </submittedName>
</protein>
<feature type="transmembrane region" description="Helical" evidence="3">
    <location>
        <begin position="32"/>
        <end position="55"/>
    </location>
</feature>
<reference evidence="4" key="1">
    <citation type="submission" date="2021-01" db="EMBL/GenBank/DDBJ databases">
        <authorList>
            <person name="Corre E."/>
            <person name="Pelletier E."/>
            <person name="Niang G."/>
            <person name="Scheremetjew M."/>
            <person name="Finn R."/>
            <person name="Kale V."/>
            <person name="Holt S."/>
            <person name="Cochrane G."/>
            <person name="Meng A."/>
            <person name="Brown T."/>
            <person name="Cohen L."/>
        </authorList>
    </citation>
    <scope>NUCLEOTIDE SEQUENCE</scope>
    <source>
        <strain evidence="4">SL-175</strain>
    </source>
</reference>
<feature type="transmembrane region" description="Helical" evidence="3">
    <location>
        <begin position="356"/>
        <end position="375"/>
    </location>
</feature>
<dbReference type="InterPro" id="IPR032675">
    <property type="entry name" value="LRR_dom_sf"/>
</dbReference>
<evidence type="ECO:0000256" key="2">
    <source>
        <dbReference type="SAM" id="MobiDB-lite"/>
    </source>
</evidence>
<organism evidence="4">
    <name type="scientific">Mantoniella antarctica</name>
    <dbReference type="NCBI Taxonomy" id="81844"/>
    <lineage>
        <taxon>Eukaryota</taxon>
        <taxon>Viridiplantae</taxon>
        <taxon>Chlorophyta</taxon>
        <taxon>Mamiellophyceae</taxon>
        <taxon>Mamiellales</taxon>
        <taxon>Mamiellaceae</taxon>
        <taxon>Mantoniella</taxon>
    </lineage>
</organism>
<proteinExistence type="predicted"/>
<keyword evidence="3" id="KW-0812">Transmembrane</keyword>
<feature type="transmembrane region" description="Helical" evidence="3">
    <location>
        <begin position="630"/>
        <end position="648"/>
    </location>
</feature>
<comment type="subcellular location">
    <subcellularLocation>
        <location evidence="1">Cytoplasm</location>
        <location evidence="1">Cytoskeleton</location>
        <location evidence="1">Cilium axoneme</location>
    </subcellularLocation>
</comment>
<feature type="transmembrane region" description="Helical" evidence="3">
    <location>
        <begin position="410"/>
        <end position="434"/>
    </location>
</feature>
<feature type="transmembrane region" description="Helical" evidence="3">
    <location>
        <begin position="587"/>
        <end position="610"/>
    </location>
</feature>
<name>A0A7S0XFQ1_9CHLO</name>
<dbReference type="AlphaFoldDB" id="A0A7S0XFQ1"/>